<sequence length="231" mass="25433">MESVKQSLVRSIGVFILAALAFGWAELYLPLRESLGVDILRLAGSLGENRAAIAAGREAIPRLTVEVERLAAAVGELGDRFASAFSDELYIAINAATNRLYLRRGQEVLREAPISTGTGSTLRHGRSKWVFDTPRGMLTVWRKKADPVWVKPDWAFLEEGKPIPPMDSPERRQEGVLGSYFIDLGGGIGIHGTQQENLLGRSVTHGCIRVGREDLKVLYDSVPVGTRVYIY</sequence>
<evidence type="ECO:0000259" key="8">
    <source>
        <dbReference type="PROSITE" id="PS52029"/>
    </source>
</evidence>
<dbReference type="InterPro" id="IPR038063">
    <property type="entry name" value="Transpep_catalytic_dom"/>
</dbReference>
<keyword evidence="3 6" id="KW-0133">Cell shape</keyword>
<dbReference type="CDD" id="cd16913">
    <property type="entry name" value="YkuD_like"/>
    <property type="match status" value="1"/>
</dbReference>
<reference evidence="9" key="1">
    <citation type="journal article" date="2020" name="mSystems">
        <title>Genome- and Community-Level Interaction Insights into Carbon Utilization and Element Cycling Functions of Hydrothermarchaeota in Hydrothermal Sediment.</title>
        <authorList>
            <person name="Zhou Z."/>
            <person name="Liu Y."/>
            <person name="Xu W."/>
            <person name="Pan J."/>
            <person name="Luo Z.H."/>
            <person name="Li M."/>
        </authorList>
    </citation>
    <scope>NUCLEOTIDE SEQUENCE [LARGE SCALE GENOMIC DNA]</scope>
    <source>
        <strain evidence="9">SpSt-1182</strain>
    </source>
</reference>
<organism evidence="9">
    <name type="scientific">candidate division WOR-3 bacterium</name>
    <dbReference type="NCBI Taxonomy" id="2052148"/>
    <lineage>
        <taxon>Bacteria</taxon>
        <taxon>Bacteria division WOR-3</taxon>
    </lineage>
</organism>
<feature type="active site" description="Nucleophile" evidence="6">
    <location>
        <position position="207"/>
    </location>
</feature>
<dbReference type="GO" id="GO:0071972">
    <property type="term" value="F:peptidoglycan L,D-transpeptidase activity"/>
    <property type="evidence" value="ECO:0007669"/>
    <property type="project" value="TreeGrafter"/>
</dbReference>
<keyword evidence="7" id="KW-0812">Transmembrane</keyword>
<feature type="active site" description="Proton donor/acceptor" evidence="6">
    <location>
        <position position="191"/>
    </location>
</feature>
<keyword evidence="4 6" id="KW-0573">Peptidoglycan synthesis</keyword>
<dbReference type="GO" id="GO:0016740">
    <property type="term" value="F:transferase activity"/>
    <property type="evidence" value="ECO:0007669"/>
    <property type="project" value="UniProtKB-KW"/>
</dbReference>
<proteinExistence type="predicted"/>
<dbReference type="InterPro" id="IPR005490">
    <property type="entry name" value="LD_TPept_cat_dom"/>
</dbReference>
<evidence type="ECO:0000256" key="3">
    <source>
        <dbReference type="ARBA" id="ARBA00022960"/>
    </source>
</evidence>
<evidence type="ECO:0000256" key="6">
    <source>
        <dbReference type="PROSITE-ProRule" id="PRU01373"/>
    </source>
</evidence>
<dbReference type="Proteomes" id="UP000885672">
    <property type="component" value="Unassembled WGS sequence"/>
</dbReference>
<dbReference type="GO" id="GO:0071555">
    <property type="term" value="P:cell wall organization"/>
    <property type="evidence" value="ECO:0007669"/>
    <property type="project" value="UniProtKB-UniRule"/>
</dbReference>
<keyword evidence="7" id="KW-0472">Membrane</keyword>
<gene>
    <name evidence="9" type="ORF">ENN51_07395</name>
</gene>
<evidence type="ECO:0000256" key="5">
    <source>
        <dbReference type="ARBA" id="ARBA00023316"/>
    </source>
</evidence>
<dbReference type="GO" id="GO:0008360">
    <property type="term" value="P:regulation of cell shape"/>
    <property type="evidence" value="ECO:0007669"/>
    <property type="project" value="UniProtKB-UniRule"/>
</dbReference>
<dbReference type="AlphaFoldDB" id="A0A7V0XFG1"/>
<comment type="pathway">
    <text evidence="1 6">Cell wall biogenesis; peptidoglycan biosynthesis.</text>
</comment>
<evidence type="ECO:0000256" key="2">
    <source>
        <dbReference type="ARBA" id="ARBA00022679"/>
    </source>
</evidence>
<dbReference type="Pfam" id="PF03734">
    <property type="entry name" value="YkuD"/>
    <property type="match status" value="1"/>
</dbReference>
<dbReference type="EMBL" id="DSBX01000273">
    <property type="protein sequence ID" value="HDR00088.1"/>
    <property type="molecule type" value="Genomic_DNA"/>
</dbReference>
<dbReference type="UniPathway" id="UPA00219"/>
<dbReference type="SUPFAM" id="SSF141523">
    <property type="entry name" value="L,D-transpeptidase catalytic domain-like"/>
    <property type="match status" value="1"/>
</dbReference>
<keyword evidence="2" id="KW-0808">Transferase</keyword>
<keyword evidence="7" id="KW-1133">Transmembrane helix</keyword>
<evidence type="ECO:0000256" key="4">
    <source>
        <dbReference type="ARBA" id="ARBA00022984"/>
    </source>
</evidence>
<dbReference type="Gene3D" id="2.40.440.10">
    <property type="entry name" value="L,D-transpeptidase catalytic domain-like"/>
    <property type="match status" value="1"/>
</dbReference>
<dbReference type="GO" id="GO:0005576">
    <property type="term" value="C:extracellular region"/>
    <property type="evidence" value="ECO:0007669"/>
    <property type="project" value="TreeGrafter"/>
</dbReference>
<feature type="domain" description="L,D-TPase catalytic" evidence="8">
    <location>
        <begin position="89"/>
        <end position="231"/>
    </location>
</feature>
<accession>A0A7V0XFG1</accession>
<name>A0A7V0XFG1_UNCW3</name>
<dbReference type="GO" id="GO:0018104">
    <property type="term" value="P:peptidoglycan-protein cross-linking"/>
    <property type="evidence" value="ECO:0007669"/>
    <property type="project" value="TreeGrafter"/>
</dbReference>
<dbReference type="PANTHER" id="PTHR30582:SF2">
    <property type="entry name" value="L,D-TRANSPEPTIDASE YCIB-RELATED"/>
    <property type="match status" value="1"/>
</dbReference>
<feature type="transmembrane region" description="Helical" evidence="7">
    <location>
        <begin position="12"/>
        <end position="31"/>
    </location>
</feature>
<dbReference type="PANTHER" id="PTHR30582">
    <property type="entry name" value="L,D-TRANSPEPTIDASE"/>
    <property type="match status" value="1"/>
</dbReference>
<evidence type="ECO:0000256" key="7">
    <source>
        <dbReference type="SAM" id="Phobius"/>
    </source>
</evidence>
<keyword evidence="5 6" id="KW-0961">Cell wall biogenesis/degradation</keyword>
<dbReference type="PROSITE" id="PS52029">
    <property type="entry name" value="LD_TPASE"/>
    <property type="match status" value="1"/>
</dbReference>
<protein>
    <submittedName>
        <fullName evidence="9">L,D-transpeptidase</fullName>
    </submittedName>
</protein>
<comment type="caution">
    <text evidence="9">The sequence shown here is derived from an EMBL/GenBank/DDBJ whole genome shotgun (WGS) entry which is preliminary data.</text>
</comment>
<dbReference type="InterPro" id="IPR050979">
    <property type="entry name" value="LD-transpeptidase"/>
</dbReference>
<evidence type="ECO:0000313" key="9">
    <source>
        <dbReference type="EMBL" id="HDR00088.1"/>
    </source>
</evidence>
<evidence type="ECO:0000256" key="1">
    <source>
        <dbReference type="ARBA" id="ARBA00004752"/>
    </source>
</evidence>